<sequence length="377" mass="43020">MIRFIKSWQTLLPRQTYRFHTTVTDSVPVLSKSLIERAETIRKEHAELSDKVANEYIPDLQIKYDNYSSILSLYDKLNTYKQEYQELINISDDPDLGKEAQQELETMVPEMSKLVSQLTVKLRPPVKYAEKGCIIELRPGVGGSEASLFMADLMNMYIAFASEMNWKCKIISEGKNANGFLNEAILSMDTYGSYDIMRHESGVHRVQRIPETETKGRVHTSTAAVVVLPKLSEGNESSLKEDERSFAPGEVRIDTMRASGKGGQHVNTTDSAVRLVHIPTGIIVIQQDERSQPINKAKAFAILRSRLAKIEQEEEQKRQRQLRQDQVSTTDRSDKIKTYNYKDNRVTDHRANYTMHDLPGVLSGKKLGQLIDVYRFM</sequence>
<comment type="similarity">
    <text evidence="1">Belongs to the prokaryotic/mitochondrial release factor family.</text>
</comment>
<dbReference type="InterPro" id="IPR045853">
    <property type="entry name" value="Pep_chain_release_fac_I_sf"/>
</dbReference>
<dbReference type="PROSITE" id="PS00745">
    <property type="entry name" value="RF_PROK_I"/>
    <property type="match status" value="1"/>
</dbReference>
<dbReference type="Gene3D" id="6.10.140.1950">
    <property type="match status" value="1"/>
</dbReference>
<dbReference type="AlphaFoldDB" id="M3IPP9"/>
<dbReference type="PANTHER" id="PTHR43804">
    <property type="entry name" value="LD18447P"/>
    <property type="match status" value="1"/>
</dbReference>
<dbReference type="Pfam" id="PF03462">
    <property type="entry name" value="PCRF"/>
    <property type="match status" value="1"/>
</dbReference>
<feature type="region of interest" description="Disordered" evidence="5">
    <location>
        <begin position="314"/>
        <end position="334"/>
    </location>
</feature>
<evidence type="ECO:0000256" key="1">
    <source>
        <dbReference type="ARBA" id="ARBA00010835"/>
    </source>
</evidence>
<comment type="caution">
    <text evidence="7">The sequence shown here is derived from an EMBL/GenBank/DDBJ whole genome shotgun (WGS) entry which is preliminary data.</text>
</comment>
<evidence type="ECO:0000256" key="2">
    <source>
        <dbReference type="ARBA" id="ARBA00022481"/>
    </source>
</evidence>
<dbReference type="STRING" id="1245528.M3IPP9"/>
<protein>
    <recommendedName>
        <fullName evidence="4">Peptide chain release factor 1, mitochondrial</fullName>
    </recommendedName>
</protein>
<dbReference type="OrthoDB" id="2019491at2759"/>
<evidence type="ECO:0000313" key="7">
    <source>
        <dbReference type="EMBL" id="EMG48436.1"/>
    </source>
</evidence>
<keyword evidence="2" id="KW-0488">Methylation</keyword>
<dbReference type="OMA" id="DHRVGFK"/>
<feature type="domain" description="Prokaryotic-type class I peptide chain release factors" evidence="6">
    <location>
        <begin position="257"/>
        <end position="273"/>
    </location>
</feature>
<evidence type="ECO:0000256" key="4">
    <source>
        <dbReference type="ARBA" id="ARBA00067174"/>
    </source>
</evidence>
<evidence type="ECO:0000256" key="5">
    <source>
        <dbReference type="SAM" id="MobiDB-lite"/>
    </source>
</evidence>
<dbReference type="InterPro" id="IPR000352">
    <property type="entry name" value="Pep_chain_release_fac_I"/>
</dbReference>
<evidence type="ECO:0000259" key="6">
    <source>
        <dbReference type="PROSITE" id="PS00745"/>
    </source>
</evidence>
<gene>
    <name evidence="7" type="ORF">G210_1007</name>
</gene>
<dbReference type="PANTHER" id="PTHR43804:SF7">
    <property type="entry name" value="LD18447P"/>
    <property type="match status" value="1"/>
</dbReference>
<keyword evidence="3" id="KW-0648">Protein biosynthesis</keyword>
<evidence type="ECO:0000256" key="3">
    <source>
        <dbReference type="ARBA" id="ARBA00022917"/>
    </source>
</evidence>
<keyword evidence="8" id="KW-1185">Reference proteome</keyword>
<proteinExistence type="inferred from homology"/>
<dbReference type="GO" id="GO:0032543">
    <property type="term" value="P:mitochondrial translation"/>
    <property type="evidence" value="ECO:0007669"/>
    <property type="project" value="UniProtKB-ARBA"/>
</dbReference>
<organism evidence="7 8">
    <name type="scientific">Candida maltosa (strain Xu316)</name>
    <name type="common">Yeast</name>
    <dbReference type="NCBI Taxonomy" id="1245528"/>
    <lineage>
        <taxon>Eukaryota</taxon>
        <taxon>Fungi</taxon>
        <taxon>Dikarya</taxon>
        <taxon>Ascomycota</taxon>
        <taxon>Saccharomycotina</taxon>
        <taxon>Pichiomycetes</taxon>
        <taxon>Debaryomycetaceae</taxon>
        <taxon>Candida/Lodderomyces clade</taxon>
        <taxon>Candida</taxon>
    </lineage>
</organism>
<dbReference type="InterPro" id="IPR005139">
    <property type="entry name" value="PCRF"/>
</dbReference>
<dbReference type="GO" id="GO:0005739">
    <property type="term" value="C:mitochondrion"/>
    <property type="evidence" value="ECO:0007669"/>
    <property type="project" value="UniProtKB-ARBA"/>
</dbReference>
<dbReference type="Pfam" id="PF00472">
    <property type="entry name" value="RF-1"/>
    <property type="match status" value="1"/>
</dbReference>
<dbReference type="InterPro" id="IPR050057">
    <property type="entry name" value="Prokaryotic/Mito_RF"/>
</dbReference>
<dbReference type="EMBL" id="AOGT01001118">
    <property type="protein sequence ID" value="EMG48436.1"/>
    <property type="molecule type" value="Genomic_DNA"/>
</dbReference>
<dbReference type="FunFam" id="3.30.160.20:FF:000004">
    <property type="entry name" value="Peptide chain release factor 1"/>
    <property type="match status" value="1"/>
</dbReference>
<dbReference type="GO" id="GO:0003747">
    <property type="term" value="F:translation release factor activity"/>
    <property type="evidence" value="ECO:0007669"/>
    <property type="project" value="InterPro"/>
</dbReference>
<name>M3IPP9_CANMX</name>
<reference evidence="7 8" key="1">
    <citation type="submission" date="2013-02" db="EMBL/GenBank/DDBJ databases">
        <title>Genome sequence of Candida maltosa Xu316, a potential industrial strain for xylitol and ethanol production.</title>
        <authorList>
            <person name="Yu J."/>
            <person name="Wang Q."/>
            <person name="Geng X."/>
            <person name="Bao W."/>
            <person name="He P."/>
            <person name="Cai J."/>
        </authorList>
    </citation>
    <scope>NUCLEOTIDE SEQUENCE [LARGE SCALE GENOMIC DNA]</scope>
    <source>
        <strain evidence="8">Xu316</strain>
    </source>
</reference>
<evidence type="ECO:0000313" key="8">
    <source>
        <dbReference type="Proteomes" id="UP000011777"/>
    </source>
</evidence>
<dbReference type="HOGENOM" id="CLU_036856_0_1_1"/>
<dbReference type="Gene3D" id="3.30.160.20">
    <property type="match status" value="1"/>
</dbReference>
<dbReference type="eggNOG" id="KOG2726">
    <property type="taxonomic scope" value="Eukaryota"/>
</dbReference>
<dbReference type="Gene3D" id="3.30.70.1660">
    <property type="match status" value="1"/>
</dbReference>
<dbReference type="Proteomes" id="UP000011777">
    <property type="component" value="Unassembled WGS sequence"/>
</dbReference>
<dbReference type="SMART" id="SM00937">
    <property type="entry name" value="PCRF"/>
    <property type="match status" value="1"/>
</dbReference>
<accession>M3IPP9</accession>
<dbReference type="SUPFAM" id="SSF75620">
    <property type="entry name" value="Release factor"/>
    <property type="match status" value="1"/>
</dbReference>